<keyword evidence="1" id="KW-0812">Transmembrane</keyword>
<evidence type="ECO:0000256" key="1">
    <source>
        <dbReference type="SAM" id="Phobius"/>
    </source>
</evidence>
<organism evidence="2 3">
    <name type="scientific">Mariniflexile fucanivorans</name>
    <dbReference type="NCBI Taxonomy" id="264023"/>
    <lineage>
        <taxon>Bacteria</taxon>
        <taxon>Pseudomonadati</taxon>
        <taxon>Bacteroidota</taxon>
        <taxon>Flavobacteriia</taxon>
        <taxon>Flavobacteriales</taxon>
        <taxon>Flavobacteriaceae</taxon>
        <taxon>Mariniflexile</taxon>
    </lineage>
</organism>
<proteinExistence type="predicted"/>
<keyword evidence="1" id="KW-0472">Membrane</keyword>
<evidence type="ECO:0008006" key="4">
    <source>
        <dbReference type="Google" id="ProtNLM"/>
    </source>
</evidence>
<keyword evidence="3" id="KW-1185">Reference proteome</keyword>
<dbReference type="AlphaFoldDB" id="A0A4V6NGY1"/>
<name>A0A4V6NGY1_9FLAO</name>
<evidence type="ECO:0000313" key="2">
    <source>
        <dbReference type="EMBL" id="TCL67757.1"/>
    </source>
</evidence>
<reference evidence="2 3" key="1">
    <citation type="submission" date="2019-03" db="EMBL/GenBank/DDBJ databases">
        <title>Genomic Encyclopedia of Type Strains, Phase IV (KMG-IV): sequencing the most valuable type-strain genomes for metagenomic binning, comparative biology and taxonomic classification.</title>
        <authorList>
            <person name="Goeker M."/>
        </authorList>
    </citation>
    <scope>NUCLEOTIDE SEQUENCE [LARGE SCALE GENOMIC DNA]</scope>
    <source>
        <strain evidence="2 3">DSM 18792</strain>
    </source>
</reference>
<dbReference type="OrthoDB" id="994644at2"/>
<sequence length="406" mass="47096">MYKHFLNIFLLLSTVTLVSQNFKGAISEVNQDGFHKILLSPEVRSASASNTNYFRILDAKENEVPYVLLNDESSMQSSYSEFNFENVNNTKDSVTSIVIENKNKQKLDHFTLKIANTKVKKTYTISGSNDKKEWYGLATNQVFYGLNEAEKTTVEQTFSFPLTDYAFIKFDFNNKESLPLQILNVGVYKNQFSTVSQVEITDFKIKNTNNKKNKTTQLSVTFAMPQHIESMVFDIENEVFLREAKILVNKNRTIKKRIETYQENVFNFELHSGTHNTFELPYIFEKEIVIEIENNDNPPLNIKHLKFFQKPLYVICNLKKNEAYEAIIDTTLQKPIYDLVNFKASFNTDLPEAVITNFNKIDTQNKVSETKSFWQTNAFMWLCIILAILVISYFAFGLLKDLKKQN</sequence>
<gene>
    <name evidence="2" type="ORF">EV196_102318</name>
</gene>
<dbReference type="RefSeq" id="WP_132215633.1">
    <property type="nucleotide sequence ID" value="NZ_OX156936.1"/>
</dbReference>
<keyword evidence="1" id="KW-1133">Transmembrane helix</keyword>
<dbReference type="EMBL" id="SLUP01000002">
    <property type="protein sequence ID" value="TCL67757.1"/>
    <property type="molecule type" value="Genomic_DNA"/>
</dbReference>
<dbReference type="Proteomes" id="UP000295455">
    <property type="component" value="Unassembled WGS sequence"/>
</dbReference>
<protein>
    <recommendedName>
        <fullName evidence="4">DUF3999 family protein</fullName>
    </recommendedName>
</protein>
<evidence type="ECO:0000313" key="3">
    <source>
        <dbReference type="Proteomes" id="UP000295455"/>
    </source>
</evidence>
<dbReference type="Gene3D" id="2.60.120.260">
    <property type="entry name" value="Galactose-binding domain-like"/>
    <property type="match status" value="1"/>
</dbReference>
<accession>A0A4V6NGY1</accession>
<feature type="transmembrane region" description="Helical" evidence="1">
    <location>
        <begin position="378"/>
        <end position="399"/>
    </location>
</feature>
<comment type="caution">
    <text evidence="2">The sequence shown here is derived from an EMBL/GenBank/DDBJ whole genome shotgun (WGS) entry which is preliminary data.</text>
</comment>